<keyword evidence="3" id="KW-1185">Reference proteome</keyword>
<dbReference type="NCBIfam" id="TIGR03585">
    <property type="entry name" value="PseH"/>
    <property type="match status" value="1"/>
</dbReference>
<proteinExistence type="predicted"/>
<protein>
    <submittedName>
        <fullName evidence="2">UDP-4-amino-4, 6-dideoxy-N-acetyl-beta-L-altrosamine N-acetyltransferase</fullName>
        <ecNumber evidence="2">2.3.1.202</ecNumber>
    </submittedName>
</protein>
<evidence type="ECO:0000259" key="1">
    <source>
        <dbReference type="PROSITE" id="PS51186"/>
    </source>
</evidence>
<dbReference type="SUPFAM" id="SSF55729">
    <property type="entry name" value="Acyl-CoA N-acyltransferases (Nat)"/>
    <property type="match status" value="1"/>
</dbReference>
<dbReference type="EC" id="2.3.1.202" evidence="2"/>
<dbReference type="InterPro" id="IPR016181">
    <property type="entry name" value="Acyl_CoA_acyltransferase"/>
</dbReference>
<dbReference type="Pfam" id="PF00583">
    <property type="entry name" value="Acetyltransf_1"/>
    <property type="match status" value="1"/>
</dbReference>
<sequence>MTFLKDFTTLNEEEKRFVLKWRNDDEISSFTRIKSITLKEHLKFIEELKYHKDKQYFLVYKEKEAIGVISFVNITLHSCEFGLYAKPGLRGMGKILMQEIKNYAFNVLKVRILKACVFKNNEKALKLYEKNNFSIITEDENMFYISLSNYSYEKTILS</sequence>
<evidence type="ECO:0000313" key="3">
    <source>
        <dbReference type="Proteomes" id="UP000292583"/>
    </source>
</evidence>
<organism evidence="2 3">
    <name type="scientific">Campylobacter novaezeelandiae</name>
    <dbReference type="NCBI Taxonomy" id="2267891"/>
    <lineage>
        <taxon>Bacteria</taxon>
        <taxon>Pseudomonadati</taxon>
        <taxon>Campylobacterota</taxon>
        <taxon>Epsilonproteobacteria</taxon>
        <taxon>Campylobacterales</taxon>
        <taxon>Campylobacteraceae</taxon>
        <taxon>Campylobacter</taxon>
    </lineage>
</organism>
<dbReference type="Proteomes" id="UP000292583">
    <property type="component" value="Unassembled WGS sequence"/>
</dbReference>
<dbReference type="Gene3D" id="3.40.630.30">
    <property type="match status" value="1"/>
</dbReference>
<dbReference type="PROSITE" id="PS51186">
    <property type="entry name" value="GNAT"/>
    <property type="match status" value="1"/>
</dbReference>
<evidence type="ECO:0000313" key="2">
    <source>
        <dbReference type="EMBL" id="TBR78485.1"/>
    </source>
</evidence>
<gene>
    <name evidence="2" type="primary">pseH</name>
    <name evidence="2" type="ORF">DU473_08010</name>
</gene>
<dbReference type="PANTHER" id="PTHR43415:SF3">
    <property type="entry name" value="GNAT-FAMILY ACETYLTRANSFERASE"/>
    <property type="match status" value="1"/>
</dbReference>
<accession>A0A4Q9JSV8</accession>
<dbReference type="GO" id="GO:0016747">
    <property type="term" value="F:acyltransferase activity, transferring groups other than amino-acyl groups"/>
    <property type="evidence" value="ECO:0007669"/>
    <property type="project" value="InterPro"/>
</dbReference>
<comment type="caution">
    <text evidence="2">The sequence shown here is derived from an EMBL/GenBank/DDBJ whole genome shotgun (WGS) entry which is preliminary data.</text>
</comment>
<dbReference type="InterPro" id="IPR020036">
    <property type="entry name" value="PseH"/>
</dbReference>
<dbReference type="RefSeq" id="WP_131186955.1">
    <property type="nucleotide sequence ID" value="NZ_QPGR01000024.1"/>
</dbReference>
<keyword evidence="2" id="KW-0808">Transferase</keyword>
<keyword evidence="2" id="KW-0012">Acyltransferase</keyword>
<dbReference type="PANTHER" id="PTHR43415">
    <property type="entry name" value="SPERMIDINE N(1)-ACETYLTRANSFERASE"/>
    <property type="match status" value="1"/>
</dbReference>
<dbReference type="OrthoDB" id="5396834at2"/>
<reference evidence="2 3" key="1">
    <citation type="submission" date="2018-07" db="EMBL/GenBank/DDBJ databases">
        <title>Campylobacter zealandensis sp. nov., isolated from birds and water in New Zealand.</title>
        <authorList>
            <person name="Wilkinson D.A."/>
            <person name="Biggs P.J."/>
            <person name="French N.P."/>
            <person name="Midwinter A.C."/>
        </authorList>
    </citation>
    <scope>NUCLEOTIDE SEQUENCE [LARGE SCALE GENOMIC DNA]</scope>
    <source>
        <strain evidence="2 3">B423b</strain>
    </source>
</reference>
<dbReference type="AlphaFoldDB" id="A0A4Q9JSV8"/>
<dbReference type="EMBL" id="QPGR01000024">
    <property type="protein sequence ID" value="TBR78485.1"/>
    <property type="molecule type" value="Genomic_DNA"/>
</dbReference>
<dbReference type="InterPro" id="IPR000182">
    <property type="entry name" value="GNAT_dom"/>
</dbReference>
<name>A0A4Q9JSV8_9BACT</name>
<feature type="domain" description="N-acetyltransferase" evidence="1">
    <location>
        <begin position="5"/>
        <end position="157"/>
    </location>
</feature>